<organism evidence="2 3">
    <name type="scientific">Trichogramma kaykai</name>
    <dbReference type="NCBI Taxonomy" id="54128"/>
    <lineage>
        <taxon>Eukaryota</taxon>
        <taxon>Metazoa</taxon>
        <taxon>Ecdysozoa</taxon>
        <taxon>Arthropoda</taxon>
        <taxon>Hexapoda</taxon>
        <taxon>Insecta</taxon>
        <taxon>Pterygota</taxon>
        <taxon>Neoptera</taxon>
        <taxon>Endopterygota</taxon>
        <taxon>Hymenoptera</taxon>
        <taxon>Apocrita</taxon>
        <taxon>Proctotrupomorpha</taxon>
        <taxon>Chalcidoidea</taxon>
        <taxon>Trichogrammatidae</taxon>
        <taxon>Trichogramma</taxon>
    </lineage>
</organism>
<gene>
    <name evidence="2" type="ORF">TKK_016172</name>
</gene>
<comment type="caution">
    <text evidence="2">The sequence shown here is derived from an EMBL/GenBank/DDBJ whole genome shotgun (WGS) entry which is preliminary data.</text>
</comment>
<sequence>MRRKNEALKKKWRTSDWCTRKYRSQYHSDSIVVLQLLMLPHLTPTTNTRKLSKTENWKVSVGDSKQTSSNSLE</sequence>
<evidence type="ECO:0000256" key="1">
    <source>
        <dbReference type="SAM" id="MobiDB-lite"/>
    </source>
</evidence>
<name>A0ABD2W759_9HYME</name>
<evidence type="ECO:0000313" key="3">
    <source>
        <dbReference type="Proteomes" id="UP001627154"/>
    </source>
</evidence>
<feature type="region of interest" description="Disordered" evidence="1">
    <location>
        <begin position="47"/>
        <end position="73"/>
    </location>
</feature>
<evidence type="ECO:0000313" key="2">
    <source>
        <dbReference type="EMBL" id="KAL3388743.1"/>
    </source>
</evidence>
<dbReference type="EMBL" id="JBJJXI010000128">
    <property type="protein sequence ID" value="KAL3388743.1"/>
    <property type="molecule type" value="Genomic_DNA"/>
</dbReference>
<keyword evidence="3" id="KW-1185">Reference proteome</keyword>
<feature type="compositionally biased region" description="Polar residues" evidence="1">
    <location>
        <begin position="63"/>
        <end position="73"/>
    </location>
</feature>
<dbReference type="AlphaFoldDB" id="A0ABD2W759"/>
<protein>
    <submittedName>
        <fullName evidence="2">Uncharacterized protein</fullName>
    </submittedName>
</protein>
<dbReference type="Proteomes" id="UP001627154">
    <property type="component" value="Unassembled WGS sequence"/>
</dbReference>
<reference evidence="2 3" key="1">
    <citation type="journal article" date="2024" name="bioRxiv">
        <title>A reference genome for Trichogramma kaykai: A tiny desert-dwelling parasitoid wasp with competing sex-ratio distorters.</title>
        <authorList>
            <person name="Culotta J."/>
            <person name="Lindsey A.R."/>
        </authorList>
    </citation>
    <scope>NUCLEOTIDE SEQUENCE [LARGE SCALE GENOMIC DNA]</scope>
    <source>
        <strain evidence="2 3">KSX58</strain>
    </source>
</reference>
<proteinExistence type="predicted"/>
<accession>A0ABD2W759</accession>